<dbReference type="InterPro" id="IPR003828">
    <property type="entry name" value="QueH"/>
</dbReference>
<dbReference type="EC" id="1.17.99.6" evidence="4 17"/>
<sequence>MSGGKLLLHICCAPDATIPWPALLEEGYDAAGYFYGGNVQPREEYERRAAALRTLAEKERGEVFFAPYDAKAWFDAVRGLEDEPERGRRCAKCFALQLEAAAEYGAANGFTHLCTTLTISPHKDVGLINGIGARTAAAHGLVWLERVWRKNDGFRRSVVRSKELGLYRQNYCGCAFSSNGAALRNRDDRRG</sequence>
<dbReference type="eggNOG" id="COG1636">
    <property type="taxonomic scope" value="Bacteria"/>
</dbReference>
<keyword evidence="9 17" id="KW-0671">Queuosine biosynthesis</keyword>
<keyword evidence="14 17" id="KW-0676">Redox-active center</keyword>
<feature type="binding site" evidence="17">
    <location>
        <position position="11"/>
    </location>
    <ligand>
        <name>[4Fe-4S] cluster</name>
        <dbReference type="ChEBI" id="CHEBI:49883"/>
    </ligand>
</feature>
<evidence type="ECO:0000256" key="6">
    <source>
        <dbReference type="ARBA" id="ARBA00022485"/>
    </source>
</evidence>
<organism evidence="18 19">
    <name type="scientific">Synergistes jonesii</name>
    <dbReference type="NCBI Taxonomy" id="2754"/>
    <lineage>
        <taxon>Bacteria</taxon>
        <taxon>Thermotogati</taxon>
        <taxon>Synergistota</taxon>
        <taxon>Synergistia</taxon>
        <taxon>Synergistales</taxon>
        <taxon>Synergistaceae</taxon>
        <taxon>Synergistes</taxon>
    </lineage>
</organism>
<feature type="binding site" evidence="17">
    <location>
        <position position="12"/>
    </location>
    <ligand>
        <name>[4Fe-4S] cluster</name>
        <dbReference type="ChEBI" id="CHEBI:49883"/>
    </ligand>
</feature>
<dbReference type="Pfam" id="PF02677">
    <property type="entry name" value="QueH"/>
    <property type="match status" value="1"/>
</dbReference>
<comment type="pathway">
    <text evidence="2 17">tRNA modification; tRNA-queuosine biosynthesis.</text>
</comment>
<dbReference type="AlphaFoldDB" id="A0A073IPJ4"/>
<feature type="binding site" evidence="17">
    <location>
        <position position="93"/>
    </location>
    <ligand>
        <name>[4Fe-4S] cluster</name>
        <dbReference type="ChEBI" id="CHEBI:49883"/>
    </ligand>
</feature>
<proteinExistence type="inferred from homology"/>
<dbReference type="UniPathway" id="UPA00392"/>
<keyword evidence="12 17" id="KW-0411">Iron-sulfur</keyword>
<keyword evidence="8 17" id="KW-0479">Metal-binding</keyword>
<evidence type="ECO:0000256" key="3">
    <source>
        <dbReference type="ARBA" id="ARBA00008207"/>
    </source>
</evidence>
<keyword evidence="6 17" id="KW-0004">4Fe-4S</keyword>
<dbReference type="HAMAP" id="MF_02089">
    <property type="entry name" value="QueH"/>
    <property type="match status" value="1"/>
</dbReference>
<dbReference type="GeneID" id="90984220"/>
<dbReference type="GO" id="GO:0052693">
    <property type="term" value="F:epoxyqueuosine reductase activity"/>
    <property type="evidence" value="ECO:0007669"/>
    <property type="project" value="UniProtKB-UniRule"/>
</dbReference>
<dbReference type="Proteomes" id="UP000027665">
    <property type="component" value="Unassembled WGS sequence"/>
</dbReference>
<accession>A0A073IPJ4</accession>
<evidence type="ECO:0000256" key="12">
    <source>
        <dbReference type="ARBA" id="ARBA00023014"/>
    </source>
</evidence>
<evidence type="ECO:0000256" key="2">
    <source>
        <dbReference type="ARBA" id="ARBA00004691"/>
    </source>
</evidence>
<evidence type="ECO:0000256" key="9">
    <source>
        <dbReference type="ARBA" id="ARBA00022785"/>
    </source>
</evidence>
<dbReference type="PANTHER" id="PTHR36701">
    <property type="entry name" value="EPOXYQUEUOSINE REDUCTASE QUEH"/>
    <property type="match status" value="1"/>
</dbReference>
<evidence type="ECO:0000256" key="8">
    <source>
        <dbReference type="ARBA" id="ARBA00022723"/>
    </source>
</evidence>
<keyword evidence="7 17" id="KW-0819">tRNA processing</keyword>
<evidence type="ECO:0000256" key="13">
    <source>
        <dbReference type="ARBA" id="ARBA00023157"/>
    </source>
</evidence>
<reference evidence="18 19" key="1">
    <citation type="submission" date="2014-04" db="EMBL/GenBank/DDBJ databases">
        <title>Draft Genome Sequence of Synergistes jonesii.</title>
        <authorList>
            <person name="Coil D.A."/>
            <person name="Eisen J.A."/>
            <person name="Holland-Moritz H.E."/>
        </authorList>
    </citation>
    <scope>NUCLEOTIDE SEQUENCE [LARGE SCALE GENOMIC DNA]</scope>
    <source>
        <strain evidence="18 19">78-1</strain>
    </source>
</reference>
<evidence type="ECO:0000256" key="4">
    <source>
        <dbReference type="ARBA" id="ARBA00012622"/>
    </source>
</evidence>
<keyword evidence="19" id="KW-1185">Reference proteome</keyword>
<dbReference type="RefSeq" id="WP_037977531.1">
    <property type="nucleotide sequence ID" value="NZ_CAMETI010000059.1"/>
</dbReference>
<dbReference type="PANTHER" id="PTHR36701:SF1">
    <property type="entry name" value="EPOXYQUEUOSINE REDUCTASE QUEH"/>
    <property type="match status" value="1"/>
</dbReference>
<keyword evidence="10 17" id="KW-0560">Oxidoreductase</keyword>
<comment type="function">
    <text evidence="1 17">Catalyzes the conversion of epoxyqueuosine (oQ) to queuosine (Q), which is a hypermodified base found in the wobble positions of tRNA(Asp), tRNA(Asn), tRNA(His) and tRNA(Tyr).</text>
</comment>
<evidence type="ECO:0000256" key="11">
    <source>
        <dbReference type="ARBA" id="ARBA00023004"/>
    </source>
</evidence>
<gene>
    <name evidence="17" type="primary">queH</name>
    <name evidence="18" type="ORF">EH55_08270</name>
</gene>
<comment type="similarity">
    <text evidence="3 17">Belongs to the QueH family.</text>
</comment>
<dbReference type="GO" id="GO:0008616">
    <property type="term" value="P:tRNA queuosine(34) biosynthetic process"/>
    <property type="evidence" value="ECO:0007669"/>
    <property type="project" value="UniProtKB-UniRule"/>
</dbReference>
<dbReference type="EMBL" id="JMKI01000038">
    <property type="protein sequence ID" value="KEJ91659.1"/>
    <property type="molecule type" value="Genomic_DNA"/>
</dbReference>
<evidence type="ECO:0000256" key="10">
    <source>
        <dbReference type="ARBA" id="ARBA00023002"/>
    </source>
</evidence>
<keyword evidence="13 17" id="KW-1015">Disulfide bond</keyword>
<evidence type="ECO:0000256" key="5">
    <source>
        <dbReference type="ARBA" id="ARBA00016895"/>
    </source>
</evidence>
<feature type="binding site" evidence="17">
    <location>
        <position position="90"/>
    </location>
    <ligand>
        <name>[4Fe-4S] cluster</name>
        <dbReference type="ChEBI" id="CHEBI:49883"/>
    </ligand>
</feature>
<dbReference type="GO" id="GO:0046872">
    <property type="term" value="F:metal ion binding"/>
    <property type="evidence" value="ECO:0007669"/>
    <property type="project" value="UniProtKB-KW"/>
</dbReference>
<keyword evidence="11 17" id="KW-0408">Iron</keyword>
<dbReference type="GO" id="GO:0051539">
    <property type="term" value="F:4 iron, 4 sulfur cluster binding"/>
    <property type="evidence" value="ECO:0007669"/>
    <property type="project" value="UniProtKB-UniRule"/>
</dbReference>
<evidence type="ECO:0000256" key="15">
    <source>
        <dbReference type="ARBA" id="ARBA00031446"/>
    </source>
</evidence>
<evidence type="ECO:0000313" key="18">
    <source>
        <dbReference type="EMBL" id="KEJ91659.1"/>
    </source>
</evidence>
<dbReference type="OrthoDB" id="9801033at2"/>
<evidence type="ECO:0000256" key="1">
    <source>
        <dbReference type="ARBA" id="ARBA00002268"/>
    </source>
</evidence>
<feature type="disulfide bond" description="Redox-active" evidence="17">
    <location>
        <begin position="172"/>
        <end position="174"/>
    </location>
</feature>
<protein>
    <recommendedName>
        <fullName evidence="5 17">Epoxyqueuosine reductase QueH</fullName>
        <ecNumber evidence="4 17">1.17.99.6</ecNumber>
    </recommendedName>
    <alternativeName>
        <fullName evidence="15 17">Queuosine biosynthesis protein QueH</fullName>
    </alternativeName>
</protein>
<comment type="catalytic activity">
    <reaction evidence="16 17">
        <text>epoxyqueuosine(34) in tRNA + AH2 = queuosine(34) in tRNA + A + H2O</text>
        <dbReference type="Rhea" id="RHEA:32159"/>
        <dbReference type="Rhea" id="RHEA-COMP:18571"/>
        <dbReference type="Rhea" id="RHEA-COMP:18582"/>
        <dbReference type="ChEBI" id="CHEBI:13193"/>
        <dbReference type="ChEBI" id="CHEBI:15377"/>
        <dbReference type="ChEBI" id="CHEBI:17499"/>
        <dbReference type="ChEBI" id="CHEBI:194431"/>
        <dbReference type="ChEBI" id="CHEBI:194443"/>
        <dbReference type="EC" id="1.17.99.6"/>
    </reaction>
</comment>
<evidence type="ECO:0000256" key="14">
    <source>
        <dbReference type="ARBA" id="ARBA00023284"/>
    </source>
</evidence>
<name>A0A073IPJ4_9BACT</name>
<dbReference type="STRING" id="2754.EH55_08270"/>
<evidence type="ECO:0000256" key="16">
    <source>
        <dbReference type="ARBA" id="ARBA00047415"/>
    </source>
</evidence>
<comment type="caution">
    <text evidence="18">The sequence shown here is derived from an EMBL/GenBank/DDBJ whole genome shotgun (WGS) entry which is preliminary data.</text>
</comment>
<evidence type="ECO:0000256" key="17">
    <source>
        <dbReference type="HAMAP-Rule" id="MF_02089"/>
    </source>
</evidence>
<evidence type="ECO:0000256" key="7">
    <source>
        <dbReference type="ARBA" id="ARBA00022694"/>
    </source>
</evidence>
<evidence type="ECO:0000313" key="19">
    <source>
        <dbReference type="Proteomes" id="UP000027665"/>
    </source>
</evidence>